<keyword evidence="1" id="KW-0472">Membrane</keyword>
<sequence>MKDAIVIFICFILVILFGFSVASWSLLTTKEQVVWPNSTNGSVSNATVVVQGADGSSSWQLLRDVFNWGIWKVFGQVAEPYNDAVSGTDELIPFIVV</sequence>
<evidence type="ECO:0000313" key="4">
    <source>
        <dbReference type="EMBL" id="CAF2238868.1"/>
    </source>
</evidence>
<gene>
    <name evidence="2" type="ORF">CJN711_LOCUS21763</name>
    <name evidence="3" type="ORF">MBJ925_LOCUS33108</name>
    <name evidence="4" type="ORF">WKI299_LOCUS36405</name>
</gene>
<name>A0A815KXT3_9BILA</name>
<evidence type="ECO:0000313" key="2">
    <source>
        <dbReference type="EMBL" id="CAF1396921.1"/>
    </source>
</evidence>
<comment type="caution">
    <text evidence="2">The sequence shown here is derived from an EMBL/GenBank/DDBJ whole genome shotgun (WGS) entry which is preliminary data.</text>
</comment>
<evidence type="ECO:0000313" key="5">
    <source>
        <dbReference type="Proteomes" id="UP000663855"/>
    </source>
</evidence>
<proteinExistence type="predicted"/>
<dbReference type="AlphaFoldDB" id="A0A815KXT3"/>
<protein>
    <submittedName>
        <fullName evidence="2">Uncharacterized protein</fullName>
    </submittedName>
</protein>
<feature type="transmembrane region" description="Helical" evidence="1">
    <location>
        <begin position="6"/>
        <end position="27"/>
    </location>
</feature>
<reference evidence="2" key="1">
    <citation type="submission" date="2021-02" db="EMBL/GenBank/DDBJ databases">
        <authorList>
            <person name="Nowell W R."/>
        </authorList>
    </citation>
    <scope>NUCLEOTIDE SEQUENCE</scope>
</reference>
<dbReference type="Proteomes" id="UP000663855">
    <property type="component" value="Unassembled WGS sequence"/>
</dbReference>
<organism evidence="2 5">
    <name type="scientific">Rotaria magnacalcarata</name>
    <dbReference type="NCBI Taxonomy" id="392030"/>
    <lineage>
        <taxon>Eukaryota</taxon>
        <taxon>Metazoa</taxon>
        <taxon>Spiralia</taxon>
        <taxon>Gnathifera</taxon>
        <taxon>Rotifera</taxon>
        <taxon>Eurotatoria</taxon>
        <taxon>Bdelloidea</taxon>
        <taxon>Philodinida</taxon>
        <taxon>Philodinidae</taxon>
        <taxon>Rotaria</taxon>
    </lineage>
</organism>
<dbReference type="EMBL" id="CAJNRE010018087">
    <property type="protein sequence ID" value="CAF2161338.1"/>
    <property type="molecule type" value="Genomic_DNA"/>
</dbReference>
<accession>A0A815KXT3</accession>
<dbReference type="Proteomes" id="UP000663824">
    <property type="component" value="Unassembled WGS sequence"/>
</dbReference>
<dbReference type="Proteomes" id="UP000663856">
    <property type="component" value="Unassembled WGS sequence"/>
</dbReference>
<keyword evidence="1" id="KW-1133">Transmembrane helix</keyword>
<evidence type="ECO:0000313" key="3">
    <source>
        <dbReference type="EMBL" id="CAF2161338.1"/>
    </source>
</evidence>
<dbReference type="EMBL" id="CAJNOV010010178">
    <property type="protein sequence ID" value="CAF1396921.1"/>
    <property type="molecule type" value="Genomic_DNA"/>
</dbReference>
<keyword evidence="1" id="KW-0812">Transmembrane</keyword>
<dbReference type="EMBL" id="CAJNRF010017774">
    <property type="protein sequence ID" value="CAF2238868.1"/>
    <property type="molecule type" value="Genomic_DNA"/>
</dbReference>
<evidence type="ECO:0000256" key="1">
    <source>
        <dbReference type="SAM" id="Phobius"/>
    </source>
</evidence>